<gene>
    <name evidence="2" type="ORF">FOMPIDRAFT_1045338</name>
</gene>
<keyword evidence="1" id="KW-0732">Signal</keyword>
<dbReference type="EMBL" id="KE504124">
    <property type="protein sequence ID" value="EPT05282.1"/>
    <property type="molecule type" value="Genomic_DNA"/>
</dbReference>
<dbReference type="HOGENOM" id="CLU_2049743_0_0_1"/>
<sequence>MTVYPVPSDFLALLRLLSLVLHGGGPTVSPTPPSAFSPAIPLALHFPRPPQAAVPSTLPMRAQPTPIIPVRTQTFHDVRFMLAGNPPEPPIRPRNPIAAQLDLVQPELCETFSQMSAKKP</sequence>
<dbReference type="InParanoid" id="S8EJI0"/>
<feature type="signal peptide" evidence="1">
    <location>
        <begin position="1"/>
        <end position="23"/>
    </location>
</feature>
<accession>S8EJI0</accession>
<evidence type="ECO:0000313" key="3">
    <source>
        <dbReference type="Proteomes" id="UP000015241"/>
    </source>
</evidence>
<name>S8EJI0_FOMSC</name>
<evidence type="ECO:0000256" key="1">
    <source>
        <dbReference type="SAM" id="SignalP"/>
    </source>
</evidence>
<proteinExistence type="predicted"/>
<protein>
    <submittedName>
        <fullName evidence="2">Uncharacterized protein</fullName>
    </submittedName>
</protein>
<dbReference type="Proteomes" id="UP000015241">
    <property type="component" value="Unassembled WGS sequence"/>
</dbReference>
<keyword evidence="3" id="KW-1185">Reference proteome</keyword>
<organism evidence="2 3">
    <name type="scientific">Fomitopsis schrenkii</name>
    <name type="common">Brown rot fungus</name>
    <dbReference type="NCBI Taxonomy" id="2126942"/>
    <lineage>
        <taxon>Eukaryota</taxon>
        <taxon>Fungi</taxon>
        <taxon>Dikarya</taxon>
        <taxon>Basidiomycota</taxon>
        <taxon>Agaricomycotina</taxon>
        <taxon>Agaricomycetes</taxon>
        <taxon>Polyporales</taxon>
        <taxon>Fomitopsis</taxon>
    </lineage>
</organism>
<dbReference type="AlphaFoldDB" id="S8EJI0"/>
<reference evidence="2 3" key="1">
    <citation type="journal article" date="2012" name="Science">
        <title>The Paleozoic origin of enzymatic lignin decomposition reconstructed from 31 fungal genomes.</title>
        <authorList>
            <person name="Floudas D."/>
            <person name="Binder M."/>
            <person name="Riley R."/>
            <person name="Barry K."/>
            <person name="Blanchette R.A."/>
            <person name="Henrissat B."/>
            <person name="Martinez A.T."/>
            <person name="Otillar R."/>
            <person name="Spatafora J.W."/>
            <person name="Yadav J.S."/>
            <person name="Aerts A."/>
            <person name="Benoit I."/>
            <person name="Boyd A."/>
            <person name="Carlson A."/>
            <person name="Copeland A."/>
            <person name="Coutinho P.M."/>
            <person name="de Vries R.P."/>
            <person name="Ferreira P."/>
            <person name="Findley K."/>
            <person name="Foster B."/>
            <person name="Gaskell J."/>
            <person name="Glotzer D."/>
            <person name="Gorecki P."/>
            <person name="Heitman J."/>
            <person name="Hesse C."/>
            <person name="Hori C."/>
            <person name="Igarashi K."/>
            <person name="Jurgens J.A."/>
            <person name="Kallen N."/>
            <person name="Kersten P."/>
            <person name="Kohler A."/>
            <person name="Kuees U."/>
            <person name="Kumar T.K.A."/>
            <person name="Kuo A."/>
            <person name="LaButti K."/>
            <person name="Larrondo L.F."/>
            <person name="Lindquist E."/>
            <person name="Ling A."/>
            <person name="Lombard V."/>
            <person name="Lucas S."/>
            <person name="Lundell T."/>
            <person name="Martin R."/>
            <person name="McLaughlin D.J."/>
            <person name="Morgenstern I."/>
            <person name="Morin E."/>
            <person name="Murat C."/>
            <person name="Nagy L.G."/>
            <person name="Nolan M."/>
            <person name="Ohm R.A."/>
            <person name="Patyshakuliyeva A."/>
            <person name="Rokas A."/>
            <person name="Ruiz-Duenas F.J."/>
            <person name="Sabat G."/>
            <person name="Salamov A."/>
            <person name="Samejima M."/>
            <person name="Schmutz J."/>
            <person name="Slot J.C."/>
            <person name="St John F."/>
            <person name="Stenlid J."/>
            <person name="Sun H."/>
            <person name="Sun S."/>
            <person name="Syed K."/>
            <person name="Tsang A."/>
            <person name="Wiebenga A."/>
            <person name="Young D."/>
            <person name="Pisabarro A."/>
            <person name="Eastwood D.C."/>
            <person name="Martin F."/>
            <person name="Cullen D."/>
            <person name="Grigoriev I.V."/>
            <person name="Hibbett D.S."/>
        </authorList>
    </citation>
    <scope>NUCLEOTIDE SEQUENCE</scope>
    <source>
        <strain evidence="3">FP-58527</strain>
    </source>
</reference>
<feature type="chain" id="PRO_5004563108" evidence="1">
    <location>
        <begin position="24"/>
        <end position="120"/>
    </location>
</feature>
<evidence type="ECO:0000313" key="2">
    <source>
        <dbReference type="EMBL" id="EPT05282.1"/>
    </source>
</evidence>